<keyword evidence="1" id="KW-0472">Membrane</keyword>
<evidence type="ECO:0000256" key="1">
    <source>
        <dbReference type="SAM" id="Phobius"/>
    </source>
</evidence>
<keyword evidence="3" id="KW-1185">Reference proteome</keyword>
<evidence type="ECO:0000313" key="2">
    <source>
        <dbReference type="EMBL" id="CAE8620820.1"/>
    </source>
</evidence>
<organism evidence="2 3">
    <name type="scientific">Polarella glacialis</name>
    <name type="common">Dinoflagellate</name>
    <dbReference type="NCBI Taxonomy" id="89957"/>
    <lineage>
        <taxon>Eukaryota</taxon>
        <taxon>Sar</taxon>
        <taxon>Alveolata</taxon>
        <taxon>Dinophyceae</taxon>
        <taxon>Suessiales</taxon>
        <taxon>Suessiaceae</taxon>
        <taxon>Polarella</taxon>
    </lineage>
</organism>
<proteinExistence type="predicted"/>
<feature type="transmembrane region" description="Helical" evidence="1">
    <location>
        <begin position="93"/>
        <end position="120"/>
    </location>
</feature>
<reference evidence="2" key="1">
    <citation type="submission" date="2021-02" db="EMBL/GenBank/DDBJ databases">
        <authorList>
            <person name="Dougan E. K."/>
            <person name="Rhodes N."/>
            <person name="Thang M."/>
            <person name="Chan C."/>
        </authorList>
    </citation>
    <scope>NUCLEOTIDE SEQUENCE</scope>
</reference>
<sequence>MTVTTKSGPGSKANVSGKLRQFTTQLGTAAVVLLLHFFKGGQPLRTSQFFLFLARVYSLLFLLLLITASWSPLADEPLPEDCEAALRFYGCRVAAAVAVAVAAVVAAAPIVVFLLLWLLLLQ</sequence>
<dbReference type="AlphaFoldDB" id="A0A813G1V0"/>
<gene>
    <name evidence="2" type="ORF">PGLA1383_LOCUS38346</name>
</gene>
<protein>
    <submittedName>
        <fullName evidence="2">Uncharacterized protein</fullName>
    </submittedName>
</protein>
<accession>A0A813G1V0</accession>
<keyword evidence="1" id="KW-0812">Transmembrane</keyword>
<dbReference type="Proteomes" id="UP000654075">
    <property type="component" value="Unassembled WGS sequence"/>
</dbReference>
<feature type="transmembrane region" description="Helical" evidence="1">
    <location>
        <begin position="50"/>
        <end position="73"/>
    </location>
</feature>
<name>A0A813G1V0_POLGL</name>
<evidence type="ECO:0000313" key="3">
    <source>
        <dbReference type="Proteomes" id="UP000654075"/>
    </source>
</evidence>
<comment type="caution">
    <text evidence="2">The sequence shown here is derived from an EMBL/GenBank/DDBJ whole genome shotgun (WGS) entry which is preliminary data.</text>
</comment>
<keyword evidence="1" id="KW-1133">Transmembrane helix</keyword>
<dbReference type="EMBL" id="CAJNNV010027592">
    <property type="protein sequence ID" value="CAE8620820.1"/>
    <property type="molecule type" value="Genomic_DNA"/>
</dbReference>